<keyword evidence="7 10" id="KW-0648">Protein biosynthesis</keyword>
<dbReference type="NCBIfam" id="TIGR00398">
    <property type="entry name" value="metG"/>
    <property type="match status" value="1"/>
</dbReference>
<evidence type="ECO:0000256" key="1">
    <source>
        <dbReference type="ARBA" id="ARBA00003314"/>
    </source>
</evidence>
<keyword evidence="6 10" id="KW-0067">ATP-binding</keyword>
<dbReference type="GO" id="GO:0004825">
    <property type="term" value="F:methionine-tRNA ligase activity"/>
    <property type="evidence" value="ECO:0007669"/>
    <property type="project" value="UniProtKB-EC"/>
</dbReference>
<dbReference type="InterPro" id="IPR023457">
    <property type="entry name" value="Met-tRNA_synth_2"/>
</dbReference>
<dbReference type="PRINTS" id="PR01041">
    <property type="entry name" value="TRNASYNTHMET"/>
</dbReference>
<evidence type="ECO:0000256" key="6">
    <source>
        <dbReference type="ARBA" id="ARBA00022840"/>
    </source>
</evidence>
<dbReference type="EC" id="6.1.1.10" evidence="2"/>
<proteinExistence type="inferred from homology"/>
<dbReference type="InterPro" id="IPR009080">
    <property type="entry name" value="tRNAsynth_Ia_anticodon-bd"/>
</dbReference>
<keyword evidence="8 10" id="KW-0030">Aminoacyl-tRNA synthetase</keyword>
<dbReference type="InterPro" id="IPR014758">
    <property type="entry name" value="Met-tRNA_synth"/>
</dbReference>
<dbReference type="Pfam" id="PF09334">
    <property type="entry name" value="tRNA-synt_1g"/>
    <property type="match status" value="1"/>
</dbReference>
<evidence type="ECO:0000256" key="10">
    <source>
        <dbReference type="RuleBase" id="RU363039"/>
    </source>
</evidence>
<comment type="similarity">
    <text evidence="10">Belongs to the class-I aminoacyl-tRNA synthetase family.</text>
</comment>
<comment type="function">
    <text evidence="1">Is required not only for elongation of protein synthesis but also for the initiation of all mRNA translation through initiator tRNA(fMet) aminoacylation.</text>
</comment>
<evidence type="ECO:0000256" key="2">
    <source>
        <dbReference type="ARBA" id="ARBA00012838"/>
    </source>
</evidence>
<dbReference type="STRING" id="1802435.A2114_01870"/>
<evidence type="ECO:0000313" key="13">
    <source>
        <dbReference type="Proteomes" id="UP000176494"/>
    </source>
</evidence>
<dbReference type="Proteomes" id="UP000176494">
    <property type="component" value="Unassembled WGS sequence"/>
</dbReference>
<evidence type="ECO:0000259" key="11">
    <source>
        <dbReference type="Pfam" id="PF09334"/>
    </source>
</evidence>
<evidence type="ECO:0000313" key="12">
    <source>
        <dbReference type="EMBL" id="OHA57662.1"/>
    </source>
</evidence>
<protein>
    <recommendedName>
        <fullName evidence="3">Methionine--tRNA ligase</fullName>
        <ecNumber evidence="2">6.1.1.10</ecNumber>
    </recommendedName>
    <alternativeName>
        <fullName evidence="9">Methionyl-tRNA synthetase</fullName>
    </alternativeName>
</protein>
<dbReference type="InterPro" id="IPR033911">
    <property type="entry name" value="MetRS_core"/>
</dbReference>
<dbReference type="AlphaFoldDB" id="A0A1G2QCB4"/>
<dbReference type="EMBL" id="MHTG01000009">
    <property type="protein sequence ID" value="OHA57662.1"/>
    <property type="molecule type" value="Genomic_DNA"/>
</dbReference>
<dbReference type="Gene3D" id="2.170.220.10">
    <property type="match status" value="1"/>
</dbReference>
<feature type="domain" description="Methionyl/Leucyl tRNA synthetase" evidence="11">
    <location>
        <begin position="138"/>
        <end position="367"/>
    </location>
</feature>
<dbReference type="SUPFAM" id="SSF47323">
    <property type="entry name" value="Anticodon-binding domain of a subclass of class I aminoacyl-tRNA synthetases"/>
    <property type="match status" value="1"/>
</dbReference>
<dbReference type="SUPFAM" id="SSF52374">
    <property type="entry name" value="Nucleotidylyl transferase"/>
    <property type="match status" value="1"/>
</dbReference>
<evidence type="ECO:0000256" key="8">
    <source>
        <dbReference type="ARBA" id="ARBA00023146"/>
    </source>
</evidence>
<dbReference type="Gene3D" id="1.10.730.10">
    <property type="entry name" value="Isoleucyl-tRNA Synthetase, Domain 1"/>
    <property type="match status" value="1"/>
</dbReference>
<keyword evidence="4 10" id="KW-0436">Ligase</keyword>
<sequence length="480" mass="54169">MAKPFYITTTLPYVNADPHLGFAAEIVRADVIARTHALRGEEVFSNTGTDEHGLKIYRGAEAAGLSPQAYVDGYAEKFKVLKPLLNLSAELNFIRTTDPHHLKAVQEFWQRCDQNGYIYKKHYQVKYCVGCELEKTDSELENGRCPLHPHAELELIEEENYFFKFTDFQDRLIKLYQDKPDLVIPGKRFNEIKTFVQAGLSDFSISRRVEKMPWGVPVPGDSDQVMYVWFDALVNYVSAVGWPDDETKFNKWWGETGGVVQYCGKDNLRQQTAMWQAMLMAADLPPSKHIVINGFILAEGGQKMSKSLGNGIDPTEAVAEYGADALRYFIARELNQFEDSEVSPERLREAYNAGLANGLGNLVSRVMTMAEANLNQALVISDNTIPPEFFEKLDRFEINEATNLIWDKIAELDKKIQTTEPFKLVKTNPDEGKKLITELVIGLSTIGLMLEPILPATSQAIKTLVKENQAPAEPLFSRKD</sequence>
<comment type="caution">
    <text evidence="12">The sequence shown here is derived from an EMBL/GenBank/DDBJ whole genome shotgun (WGS) entry which is preliminary data.</text>
</comment>
<dbReference type="GO" id="GO:0006431">
    <property type="term" value="P:methionyl-tRNA aminoacylation"/>
    <property type="evidence" value="ECO:0007669"/>
    <property type="project" value="InterPro"/>
</dbReference>
<evidence type="ECO:0000256" key="5">
    <source>
        <dbReference type="ARBA" id="ARBA00022741"/>
    </source>
</evidence>
<keyword evidence="5 10" id="KW-0547">Nucleotide-binding</keyword>
<reference evidence="12 13" key="1">
    <citation type="journal article" date="2016" name="Nat. Commun.">
        <title>Thousands of microbial genomes shed light on interconnected biogeochemical processes in an aquifer system.</title>
        <authorList>
            <person name="Anantharaman K."/>
            <person name="Brown C.T."/>
            <person name="Hug L.A."/>
            <person name="Sharon I."/>
            <person name="Castelle C.J."/>
            <person name="Probst A.J."/>
            <person name="Thomas B.C."/>
            <person name="Singh A."/>
            <person name="Wilkins M.J."/>
            <person name="Karaoz U."/>
            <person name="Brodie E.L."/>
            <person name="Williams K.H."/>
            <person name="Hubbard S.S."/>
            <person name="Banfield J.F."/>
        </authorList>
    </citation>
    <scope>NUCLEOTIDE SEQUENCE [LARGE SCALE GENOMIC DNA]</scope>
</reference>
<dbReference type="InterPro" id="IPR015413">
    <property type="entry name" value="Methionyl/Leucyl_tRNA_Synth"/>
</dbReference>
<name>A0A1G2QCB4_9BACT</name>
<dbReference type="InterPro" id="IPR014729">
    <property type="entry name" value="Rossmann-like_a/b/a_fold"/>
</dbReference>
<dbReference type="Gene3D" id="3.40.50.620">
    <property type="entry name" value="HUPs"/>
    <property type="match status" value="1"/>
</dbReference>
<organism evidence="12 13">
    <name type="scientific">Candidatus Vogelbacteria bacterium GWA1_51_14</name>
    <dbReference type="NCBI Taxonomy" id="1802435"/>
    <lineage>
        <taxon>Bacteria</taxon>
        <taxon>Candidatus Vogeliibacteriota</taxon>
    </lineage>
</organism>
<evidence type="ECO:0000256" key="7">
    <source>
        <dbReference type="ARBA" id="ARBA00022917"/>
    </source>
</evidence>
<dbReference type="CDD" id="cd00814">
    <property type="entry name" value="MetRS_core"/>
    <property type="match status" value="1"/>
</dbReference>
<dbReference type="PANTHER" id="PTHR43326">
    <property type="entry name" value="METHIONYL-TRNA SYNTHETASE"/>
    <property type="match status" value="1"/>
</dbReference>
<evidence type="ECO:0000256" key="3">
    <source>
        <dbReference type="ARBA" id="ARBA00018753"/>
    </source>
</evidence>
<evidence type="ECO:0000256" key="4">
    <source>
        <dbReference type="ARBA" id="ARBA00022598"/>
    </source>
</evidence>
<accession>A0A1G2QCB4</accession>
<dbReference type="GO" id="GO:0005524">
    <property type="term" value="F:ATP binding"/>
    <property type="evidence" value="ECO:0007669"/>
    <property type="project" value="UniProtKB-KW"/>
</dbReference>
<gene>
    <name evidence="12" type="ORF">A2114_01870</name>
</gene>
<dbReference type="PANTHER" id="PTHR43326:SF1">
    <property type="entry name" value="METHIONINE--TRNA LIGASE, MITOCHONDRIAL"/>
    <property type="match status" value="1"/>
</dbReference>
<evidence type="ECO:0000256" key="9">
    <source>
        <dbReference type="ARBA" id="ARBA00030904"/>
    </source>
</evidence>